<reference evidence="1" key="2">
    <citation type="submission" date="2025-09" db="UniProtKB">
        <authorList>
            <consortium name="Ensembl"/>
        </authorList>
    </citation>
    <scope>IDENTIFICATION</scope>
</reference>
<organism evidence="1 2">
    <name type="scientific">Calidris pygmaea</name>
    <name type="common">Spoon-billed sandpiper</name>
    <dbReference type="NCBI Taxonomy" id="425635"/>
    <lineage>
        <taxon>Eukaryota</taxon>
        <taxon>Metazoa</taxon>
        <taxon>Chordata</taxon>
        <taxon>Craniata</taxon>
        <taxon>Vertebrata</taxon>
        <taxon>Euteleostomi</taxon>
        <taxon>Archelosauria</taxon>
        <taxon>Archosauria</taxon>
        <taxon>Dinosauria</taxon>
        <taxon>Saurischia</taxon>
        <taxon>Theropoda</taxon>
        <taxon>Coelurosauria</taxon>
        <taxon>Aves</taxon>
        <taxon>Neognathae</taxon>
        <taxon>Neoaves</taxon>
        <taxon>Charadriiformes</taxon>
        <taxon>Scolopacidae</taxon>
        <taxon>Calidris</taxon>
    </lineage>
</organism>
<reference evidence="1" key="1">
    <citation type="submission" date="2025-08" db="UniProtKB">
        <authorList>
            <consortium name="Ensembl"/>
        </authorList>
    </citation>
    <scope>IDENTIFICATION</scope>
</reference>
<proteinExistence type="predicted"/>
<evidence type="ECO:0000313" key="2">
    <source>
        <dbReference type="Proteomes" id="UP000694419"/>
    </source>
</evidence>
<protein>
    <submittedName>
        <fullName evidence="1">Uncharacterized protein</fullName>
    </submittedName>
</protein>
<name>A0A8C3PNU8_9CHAR</name>
<accession>A0A8C3PNU8</accession>
<dbReference type="Ensembl" id="ENSCPGT00000017263.1">
    <property type="protein sequence ID" value="ENSCPGP00000015774.1"/>
    <property type="gene ID" value="ENSCPGG00000011107.1"/>
</dbReference>
<keyword evidence="2" id="KW-1185">Reference proteome</keyword>
<evidence type="ECO:0000313" key="1">
    <source>
        <dbReference type="Ensembl" id="ENSCPGP00000015774.1"/>
    </source>
</evidence>
<dbReference type="AlphaFoldDB" id="A0A8C3PNU8"/>
<sequence length="125" mass="14192">MLTLKTVTTGHVNGGGLGKHSYARCHYEDSREDDRQHRLIPFEKVIQAMSQNDKVVKELTMRIGFYQIRVETGSGNFSQAKLRIHALSRVRQHCVGHLRAECSSSVYIQTDLFVKKDAILNSFVS</sequence>
<dbReference type="Proteomes" id="UP000694419">
    <property type="component" value="Unplaced"/>
</dbReference>